<dbReference type="PANTHER" id="PTHR15271">
    <property type="entry name" value="CHROMATIN ASSEMBLY FACTOR 1 SUBUNIT B"/>
    <property type="match status" value="1"/>
</dbReference>
<evidence type="ECO:0000256" key="1">
    <source>
        <dbReference type="SAM" id="MobiDB-lite"/>
    </source>
</evidence>
<protein>
    <submittedName>
        <fullName evidence="2">Uncharacterized protein</fullName>
    </submittedName>
</protein>
<reference evidence="2" key="1">
    <citation type="submission" date="2023-03" db="EMBL/GenBank/DDBJ databases">
        <title>Massive genome expansion in bonnet fungi (Mycena s.s.) driven by repeated elements and novel gene families across ecological guilds.</title>
        <authorList>
            <consortium name="Lawrence Berkeley National Laboratory"/>
            <person name="Harder C.B."/>
            <person name="Miyauchi S."/>
            <person name="Viragh M."/>
            <person name="Kuo A."/>
            <person name="Thoen E."/>
            <person name="Andreopoulos B."/>
            <person name="Lu D."/>
            <person name="Skrede I."/>
            <person name="Drula E."/>
            <person name="Henrissat B."/>
            <person name="Morin E."/>
            <person name="Kohler A."/>
            <person name="Barry K."/>
            <person name="LaButti K."/>
            <person name="Morin E."/>
            <person name="Salamov A."/>
            <person name="Lipzen A."/>
            <person name="Mereny Z."/>
            <person name="Hegedus B."/>
            <person name="Baldrian P."/>
            <person name="Stursova M."/>
            <person name="Weitz H."/>
            <person name="Taylor A."/>
            <person name="Grigoriev I.V."/>
            <person name="Nagy L.G."/>
            <person name="Martin F."/>
            <person name="Kauserud H."/>
        </authorList>
    </citation>
    <scope>NUCLEOTIDE SEQUENCE</scope>
    <source>
        <strain evidence="2">CBHHK182m</strain>
    </source>
</reference>
<keyword evidence="3" id="KW-1185">Reference proteome</keyword>
<dbReference type="EMBL" id="JARKIB010000401">
    <property type="protein sequence ID" value="KAJ7711193.1"/>
    <property type="molecule type" value="Genomic_DNA"/>
</dbReference>
<dbReference type="GO" id="GO:0006334">
    <property type="term" value="P:nucleosome assembly"/>
    <property type="evidence" value="ECO:0007669"/>
    <property type="project" value="TreeGrafter"/>
</dbReference>
<name>A0AAD7H3T2_9AGAR</name>
<feature type="compositionally biased region" description="Basic residues" evidence="1">
    <location>
        <begin position="323"/>
        <end position="337"/>
    </location>
</feature>
<feature type="compositionally biased region" description="Basic and acidic residues" evidence="1">
    <location>
        <begin position="286"/>
        <end position="302"/>
    </location>
</feature>
<sequence length="469" mass="51243">MGMEFRHEVPNVPLKQMCDSDKIMANSCLRSARRPVNRCRRPRADRGTLLIALPLGLSEFQPLLFARAVLLLRRHRELVHTAAYKYPNGETMEGMAKFGLLAPARIRHDLNLALNEIDPRAVPDINGVEYLNAGSPSVGTAPRLYPHPKLAAQQMGQTWSTRRDLALSYAAASAGFNEDDGWGGVGGVARMASHMMPSGWVCASAAAPPLGSMDSLVMVPPRWSARSARACARPPRYLILKPIFFSPSSLLFSGQAGGVDVARGEGNRAWARRRRRVMRANGSSRETQREKQEQEQEWDRQSPRPLRNDTTSSPRPRTCTYAARRRPPRANRLRLHPGSRAPLNSTPALTGSAFALPYRMLYPVVTIDAVAIYDTQQAGPFMDLTWSPDGQCLMLSSCDGYCMLVTFARSSHAPPAPQLQQIAAQHSVPILYTSSSHSHTSDSESQAGGPLEPLTPAASVDGTGSGTLS</sequence>
<dbReference type="InterPro" id="IPR045145">
    <property type="entry name" value="PTHR15271"/>
</dbReference>
<evidence type="ECO:0000313" key="2">
    <source>
        <dbReference type="EMBL" id="KAJ7711193.1"/>
    </source>
</evidence>
<dbReference type="AlphaFoldDB" id="A0AAD7H3T2"/>
<gene>
    <name evidence="2" type="ORF">B0H16DRAFT_1703553</name>
</gene>
<proteinExistence type="predicted"/>
<evidence type="ECO:0000313" key="3">
    <source>
        <dbReference type="Proteomes" id="UP001215598"/>
    </source>
</evidence>
<comment type="caution">
    <text evidence="2">The sequence shown here is derived from an EMBL/GenBank/DDBJ whole genome shotgun (WGS) entry which is preliminary data.</text>
</comment>
<feature type="region of interest" description="Disordered" evidence="1">
    <location>
        <begin position="434"/>
        <end position="469"/>
    </location>
</feature>
<dbReference type="Proteomes" id="UP001215598">
    <property type="component" value="Unassembled WGS sequence"/>
</dbReference>
<organism evidence="2 3">
    <name type="scientific">Mycena metata</name>
    <dbReference type="NCBI Taxonomy" id="1033252"/>
    <lineage>
        <taxon>Eukaryota</taxon>
        <taxon>Fungi</taxon>
        <taxon>Dikarya</taxon>
        <taxon>Basidiomycota</taxon>
        <taxon>Agaricomycotina</taxon>
        <taxon>Agaricomycetes</taxon>
        <taxon>Agaricomycetidae</taxon>
        <taxon>Agaricales</taxon>
        <taxon>Marasmiineae</taxon>
        <taxon>Mycenaceae</taxon>
        <taxon>Mycena</taxon>
    </lineage>
</organism>
<dbReference type="PANTHER" id="PTHR15271:SF4">
    <property type="entry name" value="CHROMATIN ASSEMBLY FACTOR 1 SUBUNIT B"/>
    <property type="match status" value="1"/>
</dbReference>
<dbReference type="GO" id="GO:0005634">
    <property type="term" value="C:nucleus"/>
    <property type="evidence" value="ECO:0007669"/>
    <property type="project" value="TreeGrafter"/>
</dbReference>
<accession>A0AAD7H3T2</accession>
<dbReference type="GO" id="GO:0033186">
    <property type="term" value="C:CAF-1 complex"/>
    <property type="evidence" value="ECO:0007669"/>
    <property type="project" value="TreeGrafter"/>
</dbReference>
<feature type="region of interest" description="Disordered" evidence="1">
    <location>
        <begin position="273"/>
        <end position="345"/>
    </location>
</feature>
<dbReference type="GO" id="GO:0006335">
    <property type="term" value="P:DNA replication-dependent chromatin assembly"/>
    <property type="evidence" value="ECO:0007669"/>
    <property type="project" value="InterPro"/>
</dbReference>